<protein>
    <submittedName>
        <fullName evidence="3">Uncharacterized protein</fullName>
    </submittedName>
</protein>
<feature type="compositionally biased region" description="Polar residues" evidence="2">
    <location>
        <begin position="1"/>
        <end position="12"/>
    </location>
</feature>
<dbReference type="PANTHER" id="PTHR33493:SF2">
    <property type="entry name" value="LATE EMBRYOGENESIS ABUNDANT PROTEIN 46"/>
    <property type="match status" value="1"/>
</dbReference>
<keyword evidence="4" id="KW-1185">Reference proteome</keyword>
<dbReference type="AlphaFoldDB" id="A0AAV2D8V2"/>
<dbReference type="Pfam" id="PF03760">
    <property type="entry name" value="LEA_1"/>
    <property type="match status" value="1"/>
</dbReference>
<feature type="compositionally biased region" description="Basic and acidic residues" evidence="2">
    <location>
        <begin position="18"/>
        <end position="53"/>
    </location>
</feature>
<evidence type="ECO:0000313" key="4">
    <source>
        <dbReference type="Proteomes" id="UP001497516"/>
    </source>
</evidence>
<dbReference type="EMBL" id="OZ034815">
    <property type="protein sequence ID" value="CAL1368887.1"/>
    <property type="molecule type" value="Genomic_DNA"/>
</dbReference>
<evidence type="ECO:0000256" key="2">
    <source>
        <dbReference type="SAM" id="MobiDB-lite"/>
    </source>
</evidence>
<proteinExistence type="inferred from homology"/>
<dbReference type="GO" id="GO:0009793">
    <property type="term" value="P:embryo development ending in seed dormancy"/>
    <property type="evidence" value="ECO:0007669"/>
    <property type="project" value="InterPro"/>
</dbReference>
<reference evidence="3 4" key="1">
    <citation type="submission" date="2024-04" db="EMBL/GenBank/DDBJ databases">
        <authorList>
            <person name="Fracassetti M."/>
        </authorList>
    </citation>
    <scope>NUCLEOTIDE SEQUENCE [LARGE SCALE GENOMIC DNA]</scope>
</reference>
<gene>
    <name evidence="3" type="ORF">LTRI10_LOCUS11787</name>
</gene>
<dbReference type="Proteomes" id="UP001497516">
    <property type="component" value="Chromosome 2"/>
</dbReference>
<feature type="region of interest" description="Disordered" evidence="2">
    <location>
        <begin position="1"/>
        <end position="68"/>
    </location>
</feature>
<organism evidence="3 4">
    <name type="scientific">Linum trigynum</name>
    <dbReference type="NCBI Taxonomy" id="586398"/>
    <lineage>
        <taxon>Eukaryota</taxon>
        <taxon>Viridiplantae</taxon>
        <taxon>Streptophyta</taxon>
        <taxon>Embryophyta</taxon>
        <taxon>Tracheophyta</taxon>
        <taxon>Spermatophyta</taxon>
        <taxon>Magnoliopsida</taxon>
        <taxon>eudicotyledons</taxon>
        <taxon>Gunneridae</taxon>
        <taxon>Pentapetalae</taxon>
        <taxon>rosids</taxon>
        <taxon>fabids</taxon>
        <taxon>Malpighiales</taxon>
        <taxon>Linaceae</taxon>
        <taxon>Linum</taxon>
    </lineage>
</organism>
<dbReference type="InterPro" id="IPR005513">
    <property type="entry name" value="LEA_1"/>
</dbReference>
<accession>A0AAV2D8V2</accession>
<evidence type="ECO:0000313" key="3">
    <source>
        <dbReference type="EMBL" id="CAL1368887.1"/>
    </source>
</evidence>
<name>A0AAV2D8V2_9ROSI</name>
<evidence type="ECO:0000256" key="1">
    <source>
        <dbReference type="ARBA" id="ARBA00010975"/>
    </source>
</evidence>
<comment type="similarity">
    <text evidence="1">Belongs to the LEA type 1 family.</text>
</comment>
<dbReference type="PANTHER" id="PTHR33493">
    <property type="entry name" value="LATE EMBRYOGENESIS ABUNDANT PROTEIN 6-RELATED"/>
    <property type="match status" value="1"/>
</dbReference>
<sequence>MQSMKETASNIGASAKGGMEKTKATVQEKIEKASAHDPVQKEMAREKKEERVADSSSALVDWEEEGEPRLRVATRKKQSVACEW</sequence>